<dbReference type="InterPro" id="IPR011050">
    <property type="entry name" value="Pectin_lyase_fold/virulence"/>
</dbReference>
<dbReference type="RefSeq" id="WP_108601623.1">
    <property type="nucleotide sequence ID" value="NZ_CP026604.1"/>
</dbReference>
<gene>
    <name evidence="3" type="ORF">C2869_03450</name>
</gene>
<dbReference type="Gene3D" id="2.160.20.10">
    <property type="entry name" value="Single-stranded right-handed beta-helix, Pectin lyase-like"/>
    <property type="match status" value="1"/>
</dbReference>
<dbReference type="AlphaFoldDB" id="A0A2S0VMV4"/>
<dbReference type="SUPFAM" id="SSF51126">
    <property type="entry name" value="Pectin lyase-like"/>
    <property type="match status" value="1"/>
</dbReference>
<protein>
    <recommendedName>
        <fullName evidence="5">Pectate lyase</fullName>
    </recommendedName>
</protein>
<evidence type="ECO:0000256" key="2">
    <source>
        <dbReference type="SAM" id="SignalP"/>
    </source>
</evidence>
<name>A0A2S0VMV4_9ALTE</name>
<evidence type="ECO:0000313" key="3">
    <source>
        <dbReference type="EMBL" id="AWB65547.1"/>
    </source>
</evidence>
<reference evidence="3 4" key="1">
    <citation type="submission" date="2018-01" db="EMBL/GenBank/DDBJ databases">
        <title>Genome sequence of a Cantenovulum-like bacteria.</title>
        <authorList>
            <person name="Tan W.R."/>
            <person name="Lau N.-S."/>
            <person name="Go F."/>
            <person name="Amirul A.-A.A."/>
        </authorList>
    </citation>
    <scope>NUCLEOTIDE SEQUENCE [LARGE SCALE GENOMIC DNA]</scope>
    <source>
        <strain evidence="3 4">CCB-QB4</strain>
    </source>
</reference>
<keyword evidence="2" id="KW-0732">Signal</keyword>
<dbReference type="EMBL" id="CP026604">
    <property type="protein sequence ID" value="AWB65547.1"/>
    <property type="molecule type" value="Genomic_DNA"/>
</dbReference>
<evidence type="ECO:0000313" key="4">
    <source>
        <dbReference type="Proteomes" id="UP000244441"/>
    </source>
</evidence>
<feature type="region of interest" description="Disordered" evidence="1">
    <location>
        <begin position="310"/>
        <end position="329"/>
    </location>
</feature>
<dbReference type="InterPro" id="IPR012334">
    <property type="entry name" value="Pectin_lyas_fold"/>
</dbReference>
<dbReference type="Proteomes" id="UP000244441">
    <property type="component" value="Chromosome"/>
</dbReference>
<sequence length="329" mass="35960">MKNITTKALLTTLALTTSSIAFAGGTLTVSNQTGVITIDSNSDWDNIVIPANTTLQARIHILSGRTNDVTIIGQNRDSSIIAPYGLYAESAPNEKGKAGKMLSNIYSDCNCTVSISTLTSRNPRKFHILGDTDNSKMVVDNVNIFTRWKDGDPHNHHTTDGFGGGVDSSIRNSTISTFDDSIKVYNDLITVEKVKVEHHENGAPYQFGWGASAFPFAKLILKGENIVLDKFDETSSKKYKHGVFGWVWADSSKTITRKVDFRGPFSHNVGSGADRSSLYTFGHRTNSAQSVGSNGKLDLFGQNCKKLTSSNSEYRQNSNPTIWQNSTCS</sequence>
<keyword evidence="4" id="KW-1185">Reference proteome</keyword>
<dbReference type="KEGG" id="cate:C2869_03450"/>
<proteinExistence type="predicted"/>
<accession>A0A2S0VMV4</accession>
<feature type="chain" id="PRO_5015578079" description="Pectate lyase" evidence="2">
    <location>
        <begin position="24"/>
        <end position="329"/>
    </location>
</feature>
<evidence type="ECO:0000256" key="1">
    <source>
        <dbReference type="SAM" id="MobiDB-lite"/>
    </source>
</evidence>
<evidence type="ECO:0008006" key="5">
    <source>
        <dbReference type="Google" id="ProtNLM"/>
    </source>
</evidence>
<dbReference type="OrthoDB" id="6338785at2"/>
<feature type="signal peptide" evidence="2">
    <location>
        <begin position="1"/>
        <end position="23"/>
    </location>
</feature>
<organism evidence="3 4">
    <name type="scientific">Saccharobesus litoralis</name>
    <dbReference type="NCBI Taxonomy" id="2172099"/>
    <lineage>
        <taxon>Bacteria</taxon>
        <taxon>Pseudomonadati</taxon>
        <taxon>Pseudomonadota</taxon>
        <taxon>Gammaproteobacteria</taxon>
        <taxon>Alteromonadales</taxon>
        <taxon>Alteromonadaceae</taxon>
        <taxon>Saccharobesus</taxon>
    </lineage>
</organism>